<keyword evidence="3" id="KW-0408">Iron</keyword>
<dbReference type="EMBL" id="JARVCO010000010">
    <property type="protein sequence ID" value="MDZ8118887.1"/>
    <property type="molecule type" value="Genomic_DNA"/>
</dbReference>
<keyword evidence="7" id="KW-1185">Reference proteome</keyword>
<feature type="domain" description="4Fe-4S ferredoxin-type" evidence="5">
    <location>
        <begin position="174"/>
        <end position="203"/>
    </location>
</feature>
<proteinExistence type="predicted"/>
<protein>
    <submittedName>
        <fullName evidence="6">4Fe-4S binding protein</fullName>
    </submittedName>
</protein>
<dbReference type="InterPro" id="IPR029039">
    <property type="entry name" value="Flavoprotein-like_sf"/>
</dbReference>
<evidence type="ECO:0000313" key="6">
    <source>
        <dbReference type="EMBL" id="MDZ8118887.1"/>
    </source>
</evidence>
<keyword evidence="4" id="KW-0411">Iron-sulfur</keyword>
<evidence type="ECO:0000256" key="4">
    <source>
        <dbReference type="ARBA" id="ARBA00023014"/>
    </source>
</evidence>
<evidence type="ECO:0000256" key="2">
    <source>
        <dbReference type="ARBA" id="ARBA00022723"/>
    </source>
</evidence>
<dbReference type="Proteomes" id="UP001290861">
    <property type="component" value="Unassembled WGS sequence"/>
</dbReference>
<evidence type="ECO:0000313" key="7">
    <source>
        <dbReference type="Proteomes" id="UP001290861"/>
    </source>
</evidence>
<dbReference type="InterPro" id="IPR017896">
    <property type="entry name" value="4Fe4S_Fe-S-bd"/>
</dbReference>
<gene>
    <name evidence="6" type="ORF">P9H32_09625</name>
</gene>
<dbReference type="InterPro" id="IPR050572">
    <property type="entry name" value="Fe-S_Ferredoxin"/>
</dbReference>
<dbReference type="RefSeq" id="WP_322608680.1">
    <property type="nucleotide sequence ID" value="NZ_JARVCO010000010.1"/>
</dbReference>
<accession>A0ABU5MXF6</accession>
<dbReference type="PROSITE" id="PS51379">
    <property type="entry name" value="4FE4S_FER_2"/>
    <property type="match status" value="2"/>
</dbReference>
<evidence type="ECO:0000259" key="5">
    <source>
        <dbReference type="PROSITE" id="PS51379"/>
    </source>
</evidence>
<keyword evidence="2" id="KW-0479">Metal-binding</keyword>
<dbReference type="PANTHER" id="PTHR43687:SF1">
    <property type="entry name" value="FERREDOXIN III"/>
    <property type="match status" value="1"/>
</dbReference>
<dbReference type="SUPFAM" id="SSF52218">
    <property type="entry name" value="Flavoproteins"/>
    <property type="match status" value="1"/>
</dbReference>
<reference evidence="6 7" key="1">
    <citation type="journal article" date="2024" name="Appl. Environ. Microbiol.">
        <title>Pontiella agarivorans sp. nov., a novel marine anaerobic bacterium capable of degrading macroalgal polysaccharides and fixing nitrogen.</title>
        <authorList>
            <person name="Liu N."/>
            <person name="Kivenson V."/>
            <person name="Peng X."/>
            <person name="Cui Z."/>
            <person name="Lankiewicz T.S."/>
            <person name="Gosselin K.M."/>
            <person name="English C.J."/>
            <person name="Blair E.M."/>
            <person name="O'Malley M.A."/>
            <person name="Valentine D.L."/>
        </authorList>
    </citation>
    <scope>NUCLEOTIDE SEQUENCE [LARGE SCALE GENOMIC DNA]</scope>
    <source>
        <strain evidence="6 7">NLcol2</strain>
    </source>
</reference>
<evidence type="ECO:0000256" key="1">
    <source>
        <dbReference type="ARBA" id="ARBA00022485"/>
    </source>
</evidence>
<dbReference type="Gene3D" id="3.40.50.360">
    <property type="match status" value="1"/>
</dbReference>
<evidence type="ECO:0000256" key="3">
    <source>
        <dbReference type="ARBA" id="ARBA00023004"/>
    </source>
</evidence>
<dbReference type="Pfam" id="PF13237">
    <property type="entry name" value="Fer4_10"/>
    <property type="match status" value="1"/>
</dbReference>
<comment type="caution">
    <text evidence="6">The sequence shown here is derived from an EMBL/GenBank/DDBJ whole genome shotgun (WGS) entry which is preliminary data.</text>
</comment>
<dbReference type="PROSITE" id="PS00198">
    <property type="entry name" value="4FE4S_FER_1"/>
    <property type="match status" value="2"/>
</dbReference>
<feature type="domain" description="4Fe-4S ferredoxin-type" evidence="5">
    <location>
        <begin position="205"/>
        <end position="232"/>
    </location>
</feature>
<dbReference type="InterPro" id="IPR017900">
    <property type="entry name" value="4Fe4S_Fe_S_CS"/>
</dbReference>
<dbReference type="Gene3D" id="3.30.70.20">
    <property type="match status" value="1"/>
</dbReference>
<organism evidence="6 7">
    <name type="scientific">Pontiella agarivorans</name>
    <dbReference type="NCBI Taxonomy" id="3038953"/>
    <lineage>
        <taxon>Bacteria</taxon>
        <taxon>Pseudomonadati</taxon>
        <taxon>Kiritimatiellota</taxon>
        <taxon>Kiritimatiellia</taxon>
        <taxon>Kiritimatiellales</taxon>
        <taxon>Pontiellaceae</taxon>
        <taxon>Pontiella</taxon>
    </lineage>
</organism>
<name>A0ABU5MXF6_9BACT</name>
<dbReference type="PANTHER" id="PTHR43687">
    <property type="entry name" value="ADENYLYLSULFATE REDUCTASE, BETA SUBUNIT"/>
    <property type="match status" value="1"/>
</dbReference>
<dbReference type="SUPFAM" id="SSF54862">
    <property type="entry name" value="4Fe-4S ferredoxins"/>
    <property type="match status" value="1"/>
</dbReference>
<keyword evidence="1" id="KW-0004">4Fe-4S</keyword>
<sequence length="257" mass="28093">MHRKIHLIYFSPTATTRKTLEAITRGTNGTVQSETDLTCRSPEPLPVFGKDDLVLVGMPVYAGRLPQLAVQRFLPITGNDAAVVPVVVYGNRHYDDALIELYDCCRKQGFRPVAAGTFLGEHSFSTPQLPLSKGRPDAADLEKAEAFGRQIGTAELKTVPGHRPYKAGKTLTGSATSVDPERCTACGKCIEICPTQGMSINNSVAEADPDNCIWCMACLRFCPADARSLTLEPIRATAQKLNDHFSERREPEIFLGQ</sequence>